<dbReference type="EMBL" id="CAKLCB010000052">
    <property type="protein sequence ID" value="CAH0514110.1"/>
    <property type="molecule type" value="Genomic_DNA"/>
</dbReference>
<evidence type="ECO:0000256" key="1">
    <source>
        <dbReference type="ARBA" id="ARBA00022676"/>
    </source>
</evidence>
<dbReference type="Pfam" id="PF04577">
    <property type="entry name" value="Glyco_transf_61"/>
    <property type="match status" value="1"/>
</dbReference>
<dbReference type="InterPro" id="IPR007657">
    <property type="entry name" value="Glycosyltransferase_61"/>
</dbReference>
<feature type="domain" description="Glycosyltransferase 61 catalytic" evidence="4">
    <location>
        <begin position="354"/>
        <end position="453"/>
    </location>
</feature>
<dbReference type="PANTHER" id="PTHR20961">
    <property type="entry name" value="GLYCOSYLTRANSFERASE"/>
    <property type="match status" value="1"/>
</dbReference>
<evidence type="ECO:0000313" key="5">
    <source>
        <dbReference type="EMBL" id="CAH0514110.1"/>
    </source>
</evidence>
<keyword evidence="2" id="KW-0808">Transferase</keyword>
<evidence type="ECO:0000259" key="4">
    <source>
        <dbReference type="Pfam" id="PF04577"/>
    </source>
</evidence>
<comment type="caution">
    <text evidence="5">The sequence shown here is derived from an EMBL/GenBank/DDBJ whole genome shotgun (WGS) entry which is preliminary data.</text>
</comment>
<dbReference type="Proteomes" id="UP001158986">
    <property type="component" value="Unassembled WGS sequence"/>
</dbReference>
<dbReference type="PANTHER" id="PTHR20961:SF124">
    <property type="entry name" value="GLYCOSYLTRANSFERASE"/>
    <property type="match status" value="1"/>
</dbReference>
<keyword evidence="1" id="KW-0328">Glycosyltransferase</keyword>
<organism evidence="5 6">
    <name type="scientific">Peronospora belbahrii</name>
    <dbReference type="NCBI Taxonomy" id="622444"/>
    <lineage>
        <taxon>Eukaryota</taxon>
        <taxon>Sar</taxon>
        <taxon>Stramenopiles</taxon>
        <taxon>Oomycota</taxon>
        <taxon>Peronosporomycetes</taxon>
        <taxon>Peronosporales</taxon>
        <taxon>Peronosporaceae</taxon>
        <taxon>Peronospora</taxon>
    </lineage>
</organism>
<keyword evidence="6" id="KW-1185">Reference proteome</keyword>
<dbReference type="InterPro" id="IPR049625">
    <property type="entry name" value="Glyco_transf_61_cat"/>
</dbReference>
<protein>
    <recommendedName>
        <fullName evidence="4">Glycosyltransferase 61 catalytic domain-containing protein</fullName>
    </recommendedName>
</protein>
<sequence length="529" mass="60858">MWGIMLRVENDGQITDTISLKTYPVTQLTVAQLKQQEQHMIALGQRMKVPHTYKKTWTQEKCTAERDMGIISATQQAARRFCMDGGWDSQKEAPVSHEKATQVTMYHVAGGIKSAVFQNLMLDFVNVSIRAPIESMAQDGGKHDPRFKFNMQLINCACTELTDYFMNEMTNEITRRNNQIWGSSLTAFSSGDVPLPTICAPRLPTDLKRSAWDFIKYPTQAPDNIETIIFNDPVVLVAQHHDHNPFFQISNALNAWIMLKALNWSLTSTYVIHLDAGYPSPIDELHQGLLAPYHKLIDGATLMGKRVHFRGNVLVASAEMSGPMMQHLNDDEPCYDSDLMKLFRAQSLLTMNVTPEVELEVGLNRIGPMIVTVITRRPYRGRKLERIWVNEDEVMERMRTEYKDLNVEFRSVDYVGLTLREQMITTIESDIIIGMHGAGLVNVLWARPMTTVMEIFPFLRRRWGYRNLCQFVGCDWHDYRGGEDIGSKRDPNQQNKRILYDDWMLFFQPLFERTYEAFQTQQAVLRAKA</sequence>
<keyword evidence="3" id="KW-0325">Glycoprotein</keyword>
<accession>A0ABN8CM15</accession>
<evidence type="ECO:0000256" key="2">
    <source>
        <dbReference type="ARBA" id="ARBA00022679"/>
    </source>
</evidence>
<evidence type="ECO:0000256" key="3">
    <source>
        <dbReference type="ARBA" id="ARBA00023180"/>
    </source>
</evidence>
<gene>
    <name evidence="5" type="ORF">PBS001_LOCUS886</name>
</gene>
<evidence type="ECO:0000313" key="6">
    <source>
        <dbReference type="Proteomes" id="UP001158986"/>
    </source>
</evidence>
<reference evidence="5 6" key="1">
    <citation type="submission" date="2021-11" db="EMBL/GenBank/DDBJ databases">
        <authorList>
            <person name="Islam A."/>
            <person name="Islam S."/>
            <person name="Flora M.S."/>
            <person name="Rahman M."/>
            <person name="Ziaur R.M."/>
            <person name="Epstein J.H."/>
            <person name="Hassan M."/>
            <person name="Klassen M."/>
            <person name="Woodard K."/>
            <person name="Webb A."/>
            <person name="Webby R.J."/>
            <person name="El Zowalaty M.E."/>
        </authorList>
    </citation>
    <scope>NUCLEOTIDE SEQUENCE [LARGE SCALE GENOMIC DNA]</scope>
    <source>
        <strain evidence="5">Pbs1</strain>
    </source>
</reference>
<proteinExistence type="predicted"/>
<name>A0ABN8CM15_9STRA</name>